<dbReference type="PANTHER" id="PTHR45754">
    <property type="entry name" value="METHYLENETETRAHYDROFOLATE REDUCTASE"/>
    <property type="match status" value="1"/>
</dbReference>
<evidence type="ECO:0000256" key="10">
    <source>
        <dbReference type="ARBA" id="ARBA00034478"/>
    </source>
</evidence>
<keyword evidence="6 12" id="KW-0274">FAD</keyword>
<dbReference type="InterPro" id="IPR029041">
    <property type="entry name" value="FAD-linked_oxidoreductase-like"/>
</dbReference>
<reference evidence="13" key="1">
    <citation type="journal article" date="2023" name="J. Hazard. Mater.">
        <title>Anaerobic biodegradation of pyrene and benzo[a]pyrene by a new sulfate-reducing Desulforamulus aquiferis strain DSA.</title>
        <authorList>
            <person name="Zhang Z."/>
            <person name="Sun J."/>
            <person name="Gong X."/>
            <person name="Wang C."/>
            <person name="Wang H."/>
        </authorList>
    </citation>
    <scope>NUCLEOTIDE SEQUENCE</scope>
    <source>
        <strain evidence="13">DSA</strain>
    </source>
</reference>
<evidence type="ECO:0000256" key="6">
    <source>
        <dbReference type="ARBA" id="ARBA00022827"/>
    </source>
</evidence>
<name>A0AAW7Z7W4_9FIRM</name>
<comment type="cofactor">
    <cofactor evidence="1 12">
        <name>FAD</name>
        <dbReference type="ChEBI" id="CHEBI:57692"/>
    </cofactor>
</comment>
<dbReference type="GO" id="GO:0035999">
    <property type="term" value="P:tetrahydrofolate interconversion"/>
    <property type="evidence" value="ECO:0007669"/>
    <property type="project" value="TreeGrafter"/>
</dbReference>
<evidence type="ECO:0000256" key="2">
    <source>
        <dbReference type="ARBA" id="ARBA00004777"/>
    </source>
</evidence>
<comment type="pathway">
    <text evidence="2 12">One-carbon metabolism; tetrahydrofolate interconversion.</text>
</comment>
<dbReference type="GO" id="GO:0009086">
    <property type="term" value="P:methionine biosynthetic process"/>
    <property type="evidence" value="ECO:0007669"/>
    <property type="project" value="UniProtKB-KW"/>
</dbReference>
<dbReference type="PANTHER" id="PTHR45754:SF3">
    <property type="entry name" value="METHYLENETETRAHYDROFOLATE REDUCTASE (NADPH)"/>
    <property type="match status" value="1"/>
</dbReference>
<dbReference type="Proteomes" id="UP001172911">
    <property type="component" value="Unassembled WGS sequence"/>
</dbReference>
<dbReference type="GO" id="GO:0106312">
    <property type="term" value="F:methylenetetrahydrofolate reductase (NADH) activity"/>
    <property type="evidence" value="ECO:0007669"/>
    <property type="project" value="UniProtKB-EC"/>
</dbReference>
<protein>
    <recommendedName>
        <fullName evidence="12">Methylenetetrahydrofolate reductase</fullName>
        <ecNumber evidence="12">1.5.1.54</ecNumber>
    </recommendedName>
</protein>
<comment type="similarity">
    <text evidence="3 12">Belongs to the methylenetetrahydrofolate reductase family.</text>
</comment>
<comment type="pathway">
    <text evidence="10">Amino-acid biosynthesis; L-methionine biosynthesis via de novo pathway.</text>
</comment>
<dbReference type="Pfam" id="PF02219">
    <property type="entry name" value="MTHFR"/>
    <property type="match status" value="1"/>
</dbReference>
<dbReference type="EMBL" id="JARPTC010000002">
    <property type="protein sequence ID" value="MDO7785948.1"/>
    <property type="molecule type" value="Genomic_DNA"/>
</dbReference>
<dbReference type="EC" id="1.5.1.54" evidence="12"/>
<keyword evidence="14" id="KW-1185">Reference proteome</keyword>
<evidence type="ECO:0000256" key="5">
    <source>
        <dbReference type="ARBA" id="ARBA00022630"/>
    </source>
</evidence>
<dbReference type="SUPFAM" id="SSF51730">
    <property type="entry name" value="FAD-linked oxidoreductase"/>
    <property type="match status" value="1"/>
</dbReference>
<proteinExistence type="inferred from homology"/>
<evidence type="ECO:0000256" key="1">
    <source>
        <dbReference type="ARBA" id="ARBA00001974"/>
    </source>
</evidence>
<dbReference type="NCBIfam" id="TIGR00676">
    <property type="entry name" value="fadh2"/>
    <property type="match status" value="1"/>
</dbReference>
<dbReference type="Gene3D" id="3.20.20.220">
    <property type="match status" value="1"/>
</dbReference>
<gene>
    <name evidence="13" type="primary">metF</name>
    <name evidence="13" type="ORF">P6N53_01735</name>
</gene>
<keyword evidence="8" id="KW-0520">NAD</keyword>
<evidence type="ECO:0000313" key="14">
    <source>
        <dbReference type="Proteomes" id="UP001172911"/>
    </source>
</evidence>
<sequence>MKISEIYLQKNPVISFEIFPPKSTTPLETIFSTLAELTKLHPDYISVTYGAGGSSRDRTKEIASRIKNQYGIETMAHLTCVGQSEAEIDQIVKELRQENIENVLALRGDPPADQLDFDFSTCDFQYAADLVKHIKSQGDICVGAAAYPEGHCNCTRLSDDLDHLKNKVDQGVDFLITQLYFDNRVFYNFMENARRIGIECPVAAGVLPVLNGKQIKRIISLCGASMPAKLLMMVDKYGDNNDDMEKAGIEYASNQVQDLLDNGVEGIHLYTMNKPQQITQILRNVGRA</sequence>
<evidence type="ECO:0000256" key="4">
    <source>
        <dbReference type="ARBA" id="ARBA00022605"/>
    </source>
</evidence>
<dbReference type="GO" id="GO:0005829">
    <property type="term" value="C:cytosol"/>
    <property type="evidence" value="ECO:0007669"/>
    <property type="project" value="InterPro"/>
</dbReference>
<reference evidence="13" key="2">
    <citation type="submission" date="2023-03" db="EMBL/GenBank/DDBJ databases">
        <authorList>
            <person name="Zhang Z."/>
        </authorList>
    </citation>
    <scope>NUCLEOTIDE SEQUENCE</scope>
    <source>
        <strain evidence="13">DSA</strain>
    </source>
</reference>
<organism evidence="13 14">
    <name type="scientific">Desulforamulus aquiferis</name>
    <dbReference type="NCBI Taxonomy" id="1397668"/>
    <lineage>
        <taxon>Bacteria</taxon>
        <taxon>Bacillati</taxon>
        <taxon>Bacillota</taxon>
        <taxon>Clostridia</taxon>
        <taxon>Eubacteriales</taxon>
        <taxon>Peptococcaceae</taxon>
        <taxon>Desulforamulus</taxon>
    </lineage>
</organism>
<dbReference type="AlphaFoldDB" id="A0AAW7Z7W4"/>
<comment type="caution">
    <text evidence="13">The sequence shown here is derived from an EMBL/GenBank/DDBJ whole genome shotgun (WGS) entry which is preliminary data.</text>
</comment>
<evidence type="ECO:0000256" key="7">
    <source>
        <dbReference type="ARBA" id="ARBA00023002"/>
    </source>
</evidence>
<keyword evidence="7 12" id="KW-0560">Oxidoreductase</keyword>
<dbReference type="CDD" id="cd00537">
    <property type="entry name" value="MTHFR"/>
    <property type="match status" value="1"/>
</dbReference>
<evidence type="ECO:0000256" key="3">
    <source>
        <dbReference type="ARBA" id="ARBA00006743"/>
    </source>
</evidence>
<dbReference type="GO" id="GO:0071949">
    <property type="term" value="F:FAD binding"/>
    <property type="evidence" value="ECO:0007669"/>
    <property type="project" value="TreeGrafter"/>
</dbReference>
<comment type="catalytic activity">
    <reaction evidence="11">
        <text>(6S)-5-methyl-5,6,7,8-tetrahydrofolate + NAD(+) = (6R)-5,10-methylene-5,6,7,8-tetrahydrofolate + NADH + H(+)</text>
        <dbReference type="Rhea" id="RHEA:19821"/>
        <dbReference type="ChEBI" id="CHEBI:15378"/>
        <dbReference type="ChEBI" id="CHEBI:15636"/>
        <dbReference type="ChEBI" id="CHEBI:18608"/>
        <dbReference type="ChEBI" id="CHEBI:57540"/>
        <dbReference type="ChEBI" id="CHEBI:57945"/>
        <dbReference type="EC" id="1.5.1.54"/>
    </reaction>
    <physiologicalReaction direction="right-to-left" evidence="11">
        <dbReference type="Rhea" id="RHEA:19823"/>
    </physiologicalReaction>
</comment>
<evidence type="ECO:0000313" key="13">
    <source>
        <dbReference type="EMBL" id="MDO7785948.1"/>
    </source>
</evidence>
<evidence type="ECO:0000256" key="9">
    <source>
        <dbReference type="ARBA" id="ARBA00023167"/>
    </source>
</evidence>
<keyword evidence="4" id="KW-0028">Amino-acid biosynthesis</keyword>
<evidence type="ECO:0000256" key="8">
    <source>
        <dbReference type="ARBA" id="ARBA00023027"/>
    </source>
</evidence>
<evidence type="ECO:0000256" key="11">
    <source>
        <dbReference type="ARBA" id="ARBA00048628"/>
    </source>
</evidence>
<dbReference type="RefSeq" id="WP_304540659.1">
    <property type="nucleotide sequence ID" value="NZ_JARPTC010000002.1"/>
</dbReference>
<keyword evidence="9" id="KW-0486">Methionine biosynthesis</keyword>
<dbReference type="InterPro" id="IPR004620">
    <property type="entry name" value="MTHF_reductase_bac"/>
</dbReference>
<keyword evidence="5 12" id="KW-0285">Flavoprotein</keyword>
<evidence type="ECO:0000256" key="12">
    <source>
        <dbReference type="RuleBase" id="RU003862"/>
    </source>
</evidence>
<accession>A0AAW7Z7W4</accession>
<dbReference type="InterPro" id="IPR003171">
    <property type="entry name" value="Mehydrof_redctse-like"/>
</dbReference>